<evidence type="ECO:0000256" key="11">
    <source>
        <dbReference type="SAM" id="Phobius"/>
    </source>
</evidence>
<evidence type="ECO:0000256" key="6">
    <source>
        <dbReference type="ARBA" id="ARBA00023136"/>
    </source>
</evidence>
<evidence type="ECO:0000256" key="3">
    <source>
        <dbReference type="ARBA" id="ARBA00022692"/>
    </source>
</evidence>
<dbReference type="Proteomes" id="UP001178461">
    <property type="component" value="Chromosome 4"/>
</dbReference>
<dbReference type="InterPro" id="IPR003599">
    <property type="entry name" value="Ig_sub"/>
</dbReference>
<dbReference type="Gene3D" id="2.60.40.10">
    <property type="entry name" value="Immunoglobulins"/>
    <property type="match status" value="2"/>
</dbReference>
<dbReference type="GO" id="GO:0042102">
    <property type="term" value="P:positive regulation of T cell proliferation"/>
    <property type="evidence" value="ECO:0007669"/>
    <property type="project" value="TreeGrafter"/>
</dbReference>
<keyword evidence="5 11" id="KW-1133">Transmembrane helix</keyword>
<keyword evidence="2" id="KW-1003">Cell membrane</keyword>
<keyword evidence="7" id="KW-1015">Disulfide bond</keyword>
<evidence type="ECO:0000313" key="13">
    <source>
        <dbReference type="EMBL" id="CAI5772786.1"/>
    </source>
</evidence>
<comment type="subcellular location">
    <subcellularLocation>
        <location evidence="1">Cell membrane</location>
        <topology evidence="1">Single-pass type I membrane protein</topology>
    </subcellularLocation>
</comment>
<dbReference type="PROSITE" id="PS50835">
    <property type="entry name" value="IG_LIKE"/>
    <property type="match status" value="2"/>
</dbReference>
<keyword evidence="10" id="KW-0393">Immunoglobulin domain</keyword>
<dbReference type="Pfam" id="PF08205">
    <property type="entry name" value="C2-set_2"/>
    <property type="match status" value="1"/>
</dbReference>
<dbReference type="InterPro" id="IPR013783">
    <property type="entry name" value="Ig-like_fold"/>
</dbReference>
<keyword evidence="14" id="KW-1185">Reference proteome</keyword>
<dbReference type="SUPFAM" id="SSF48726">
    <property type="entry name" value="Immunoglobulin"/>
    <property type="match status" value="2"/>
</dbReference>
<evidence type="ECO:0000256" key="8">
    <source>
        <dbReference type="ARBA" id="ARBA00023170"/>
    </source>
</evidence>
<keyword evidence="9" id="KW-0325">Glycoprotein</keyword>
<dbReference type="EMBL" id="OX395129">
    <property type="protein sequence ID" value="CAI5772786.1"/>
    <property type="molecule type" value="Genomic_DNA"/>
</dbReference>
<dbReference type="AlphaFoldDB" id="A0AA35K832"/>
<dbReference type="GO" id="GO:0031295">
    <property type="term" value="P:T cell costimulation"/>
    <property type="evidence" value="ECO:0007669"/>
    <property type="project" value="TreeGrafter"/>
</dbReference>
<evidence type="ECO:0000256" key="1">
    <source>
        <dbReference type="ARBA" id="ARBA00004251"/>
    </source>
</evidence>
<keyword evidence="4" id="KW-0732">Signal</keyword>
<feature type="transmembrane region" description="Helical" evidence="11">
    <location>
        <begin position="274"/>
        <end position="293"/>
    </location>
</feature>
<dbReference type="GO" id="GO:0071222">
    <property type="term" value="P:cellular response to lipopolysaccharide"/>
    <property type="evidence" value="ECO:0007669"/>
    <property type="project" value="TreeGrafter"/>
</dbReference>
<keyword evidence="6 11" id="KW-0472">Membrane</keyword>
<dbReference type="InterPro" id="IPR013106">
    <property type="entry name" value="Ig_V-set"/>
</dbReference>
<proteinExistence type="predicted"/>
<dbReference type="Pfam" id="PF07686">
    <property type="entry name" value="V-set"/>
    <property type="match status" value="1"/>
</dbReference>
<evidence type="ECO:0000256" key="5">
    <source>
        <dbReference type="ARBA" id="ARBA00022989"/>
    </source>
</evidence>
<dbReference type="InterPro" id="IPR007110">
    <property type="entry name" value="Ig-like_dom"/>
</dbReference>
<keyword evidence="8" id="KW-0675">Receptor</keyword>
<evidence type="ECO:0000259" key="12">
    <source>
        <dbReference type="PROSITE" id="PS50835"/>
    </source>
</evidence>
<protein>
    <submittedName>
        <fullName evidence="13">T-lymphocyte activation antigen CD80-like</fullName>
    </submittedName>
</protein>
<dbReference type="GO" id="GO:0007166">
    <property type="term" value="P:cell surface receptor signaling pathway"/>
    <property type="evidence" value="ECO:0007669"/>
    <property type="project" value="TreeGrafter"/>
</dbReference>
<dbReference type="PANTHER" id="PTHR25466:SF4">
    <property type="entry name" value="T-LYMPHOCYTE ACTIVATION ANTIGEN CD80"/>
    <property type="match status" value="1"/>
</dbReference>
<dbReference type="GO" id="GO:0042130">
    <property type="term" value="P:negative regulation of T cell proliferation"/>
    <property type="evidence" value="ECO:0007669"/>
    <property type="project" value="TreeGrafter"/>
</dbReference>
<keyword evidence="3 11" id="KW-0812">Transmembrane</keyword>
<feature type="domain" description="Ig-like" evidence="12">
    <location>
        <begin position="53"/>
        <end position="148"/>
    </location>
</feature>
<dbReference type="GO" id="GO:0009897">
    <property type="term" value="C:external side of plasma membrane"/>
    <property type="evidence" value="ECO:0007669"/>
    <property type="project" value="TreeGrafter"/>
</dbReference>
<evidence type="ECO:0000313" key="14">
    <source>
        <dbReference type="Proteomes" id="UP001178461"/>
    </source>
</evidence>
<dbReference type="GO" id="GO:0006955">
    <property type="term" value="P:immune response"/>
    <property type="evidence" value="ECO:0007669"/>
    <property type="project" value="TreeGrafter"/>
</dbReference>
<sequence>MPKKRHISGRQIIILWFLLTVVLENTMYTQKRELIFSTPVLTWFLWLGLFVLPFGCSDPVQVTAKIGGVATLPCNYKMQRPLASYRIYWQKYVGPGISDLVVIAYSNGEENTVKDIQFQNRTKMDEKTLTLWISSVNVSDQGKYRCIILLEEEHKGDKWVHLSVSADYRKPVIHVSHNPCGPAQLTLMCSSHGGYPEATMSWLVNNETVQCSYTSIKDNYTESFNITGNLQQNVSEDILVQCRIHYAGLQVSTDHLLSIGKCANSSPPPPPHGFIAASIVILVLALVIVPTFLRCRRRNLLHRSTHQLTLETFGIHPCYPLEHIPKK</sequence>
<reference evidence="13" key="1">
    <citation type="submission" date="2022-12" db="EMBL/GenBank/DDBJ databases">
        <authorList>
            <person name="Alioto T."/>
            <person name="Alioto T."/>
            <person name="Gomez Garrido J."/>
        </authorList>
    </citation>
    <scope>NUCLEOTIDE SEQUENCE</scope>
</reference>
<name>A0AA35K832_9SAUR</name>
<evidence type="ECO:0000256" key="7">
    <source>
        <dbReference type="ARBA" id="ARBA00023157"/>
    </source>
</evidence>
<feature type="domain" description="Ig-like" evidence="12">
    <location>
        <begin position="171"/>
        <end position="258"/>
    </location>
</feature>
<organism evidence="13 14">
    <name type="scientific">Podarcis lilfordi</name>
    <name type="common">Lilford's wall lizard</name>
    <dbReference type="NCBI Taxonomy" id="74358"/>
    <lineage>
        <taxon>Eukaryota</taxon>
        <taxon>Metazoa</taxon>
        <taxon>Chordata</taxon>
        <taxon>Craniata</taxon>
        <taxon>Vertebrata</taxon>
        <taxon>Euteleostomi</taxon>
        <taxon>Lepidosauria</taxon>
        <taxon>Squamata</taxon>
        <taxon>Bifurcata</taxon>
        <taxon>Unidentata</taxon>
        <taxon>Episquamata</taxon>
        <taxon>Laterata</taxon>
        <taxon>Lacertibaenia</taxon>
        <taxon>Lacertidae</taxon>
        <taxon>Podarcis</taxon>
    </lineage>
</organism>
<evidence type="ECO:0000256" key="2">
    <source>
        <dbReference type="ARBA" id="ARBA00022475"/>
    </source>
</evidence>
<accession>A0AA35K832</accession>
<evidence type="ECO:0000256" key="9">
    <source>
        <dbReference type="ARBA" id="ARBA00023180"/>
    </source>
</evidence>
<dbReference type="InterPro" id="IPR051713">
    <property type="entry name" value="T-cell_Activation_Regulation"/>
</dbReference>
<dbReference type="InterPro" id="IPR013162">
    <property type="entry name" value="CD80_C2-set"/>
</dbReference>
<dbReference type="SMART" id="SM00409">
    <property type="entry name" value="IG"/>
    <property type="match status" value="1"/>
</dbReference>
<feature type="transmembrane region" description="Helical" evidence="11">
    <location>
        <begin position="35"/>
        <end position="55"/>
    </location>
</feature>
<dbReference type="InterPro" id="IPR036179">
    <property type="entry name" value="Ig-like_dom_sf"/>
</dbReference>
<evidence type="ECO:0000256" key="10">
    <source>
        <dbReference type="ARBA" id="ARBA00023319"/>
    </source>
</evidence>
<dbReference type="PANTHER" id="PTHR25466">
    <property type="entry name" value="T-LYMPHOCYTE ACTIVATION ANTIGEN"/>
    <property type="match status" value="1"/>
</dbReference>
<evidence type="ECO:0000256" key="4">
    <source>
        <dbReference type="ARBA" id="ARBA00022729"/>
    </source>
</evidence>
<gene>
    <name evidence="13" type="ORF">PODLI_1B025308</name>
</gene>